<organism evidence="2 3">
    <name type="scientific">Thermoactinomyces mirandus</name>
    <dbReference type="NCBI Taxonomy" id="2756294"/>
    <lineage>
        <taxon>Bacteria</taxon>
        <taxon>Bacillati</taxon>
        <taxon>Bacillota</taxon>
        <taxon>Bacilli</taxon>
        <taxon>Bacillales</taxon>
        <taxon>Thermoactinomycetaceae</taxon>
        <taxon>Thermoactinomyces</taxon>
    </lineage>
</organism>
<dbReference type="AlphaFoldDB" id="A0A7W1XQ95"/>
<gene>
    <name evidence="2" type="primary">yabQ</name>
    <name evidence="2" type="ORF">H2C83_02730</name>
</gene>
<dbReference type="EMBL" id="JACEOL010000007">
    <property type="protein sequence ID" value="MBA4601259.1"/>
    <property type="molecule type" value="Genomic_DNA"/>
</dbReference>
<dbReference type="Pfam" id="PF09578">
    <property type="entry name" value="Spore_YabQ"/>
    <property type="match status" value="1"/>
</dbReference>
<keyword evidence="1" id="KW-1133">Transmembrane helix</keyword>
<evidence type="ECO:0000256" key="1">
    <source>
        <dbReference type="SAM" id="Phobius"/>
    </source>
</evidence>
<dbReference type="Proteomes" id="UP000538292">
    <property type="component" value="Unassembled WGS sequence"/>
</dbReference>
<feature type="transmembrane region" description="Helical" evidence="1">
    <location>
        <begin position="68"/>
        <end position="87"/>
    </location>
</feature>
<comment type="caution">
    <text evidence="2">The sequence shown here is derived from an EMBL/GenBank/DDBJ whole genome shotgun (WGS) entry which is preliminary data.</text>
</comment>
<name>A0A7W1XQ95_9BACL</name>
<keyword evidence="1" id="KW-0812">Transmembrane</keyword>
<feature type="transmembrane region" description="Helical" evidence="1">
    <location>
        <begin position="39"/>
        <end position="62"/>
    </location>
</feature>
<reference evidence="2 3" key="1">
    <citation type="submission" date="2020-07" db="EMBL/GenBank/DDBJ databases">
        <title>Thermoactinomyces phylogeny.</title>
        <authorList>
            <person name="Dunlap C."/>
        </authorList>
    </citation>
    <scope>NUCLEOTIDE SEQUENCE [LARGE SCALE GENOMIC DNA]</scope>
    <source>
        <strain evidence="2 3">AMNI-1</strain>
    </source>
</reference>
<proteinExistence type="predicted"/>
<protein>
    <submittedName>
        <fullName evidence="2">Spore cortex biosynthesis protein YabQ</fullName>
    </submittedName>
</protein>
<sequence>MTLQAQWLTMALMFGSGFFIGLILDFYRVLTARFRLRGWLVSLIDLLYWIVSAALVCGLLFWSNWGELRFYFFVAVCAGFFIYFKWASRHVIYGIRMLLNFVERILSFLFRLLYLCCWVPVNAVWAVSKRIILFFWKGIHAVVRLMLSPLVFLFRPVIVRVHPWWKPWFQKGKVISQKVKAWWNKKR</sequence>
<dbReference type="InterPro" id="IPR019074">
    <property type="entry name" value="YabQ"/>
</dbReference>
<feature type="transmembrane region" description="Helical" evidence="1">
    <location>
        <begin position="108"/>
        <end position="128"/>
    </location>
</feature>
<evidence type="ECO:0000313" key="3">
    <source>
        <dbReference type="Proteomes" id="UP000538292"/>
    </source>
</evidence>
<keyword evidence="1" id="KW-0472">Membrane</keyword>
<accession>A0A7W1XQ95</accession>
<keyword evidence="3" id="KW-1185">Reference proteome</keyword>
<dbReference type="NCBIfam" id="TIGR02893">
    <property type="entry name" value="spore_yabQ"/>
    <property type="match status" value="1"/>
</dbReference>
<feature type="transmembrane region" description="Helical" evidence="1">
    <location>
        <begin position="6"/>
        <end position="27"/>
    </location>
</feature>
<dbReference type="RefSeq" id="WP_181737549.1">
    <property type="nucleotide sequence ID" value="NZ_JACEOL010000007.1"/>
</dbReference>
<evidence type="ECO:0000313" key="2">
    <source>
        <dbReference type="EMBL" id="MBA4601259.1"/>
    </source>
</evidence>
<feature type="transmembrane region" description="Helical" evidence="1">
    <location>
        <begin position="134"/>
        <end position="154"/>
    </location>
</feature>